<dbReference type="EMBL" id="JAVHNR010000008">
    <property type="protein sequence ID" value="KAK6334858.1"/>
    <property type="molecule type" value="Genomic_DNA"/>
</dbReference>
<gene>
    <name evidence="2" type="ORF">TWF718_010303</name>
</gene>
<feature type="signal peptide" evidence="1">
    <location>
        <begin position="1"/>
        <end position="19"/>
    </location>
</feature>
<accession>A0AAN8R9Y3</accession>
<organism evidence="2 3">
    <name type="scientific">Orbilia javanica</name>
    <dbReference type="NCBI Taxonomy" id="47235"/>
    <lineage>
        <taxon>Eukaryota</taxon>
        <taxon>Fungi</taxon>
        <taxon>Dikarya</taxon>
        <taxon>Ascomycota</taxon>
        <taxon>Pezizomycotina</taxon>
        <taxon>Orbiliomycetes</taxon>
        <taxon>Orbiliales</taxon>
        <taxon>Orbiliaceae</taxon>
        <taxon>Orbilia</taxon>
    </lineage>
</organism>
<evidence type="ECO:0000256" key="1">
    <source>
        <dbReference type="SAM" id="SignalP"/>
    </source>
</evidence>
<protein>
    <submittedName>
        <fullName evidence="2">Uncharacterized protein</fullName>
    </submittedName>
</protein>
<evidence type="ECO:0000313" key="3">
    <source>
        <dbReference type="Proteomes" id="UP001313282"/>
    </source>
</evidence>
<sequence length="56" mass="6068">MHASKVIALLVAFVGLTMALPTPVPAPEPEPELVARWKFTDSISKKIGFNKKFGST</sequence>
<feature type="chain" id="PRO_5043046604" evidence="1">
    <location>
        <begin position="20"/>
        <end position="56"/>
    </location>
</feature>
<proteinExistence type="predicted"/>
<dbReference type="Proteomes" id="UP001313282">
    <property type="component" value="Unassembled WGS sequence"/>
</dbReference>
<keyword evidence="1" id="KW-0732">Signal</keyword>
<dbReference type="AlphaFoldDB" id="A0AAN8R9Y3"/>
<evidence type="ECO:0000313" key="2">
    <source>
        <dbReference type="EMBL" id="KAK6334858.1"/>
    </source>
</evidence>
<keyword evidence="3" id="KW-1185">Reference proteome</keyword>
<comment type="caution">
    <text evidence="2">The sequence shown here is derived from an EMBL/GenBank/DDBJ whole genome shotgun (WGS) entry which is preliminary data.</text>
</comment>
<name>A0AAN8R9Y3_9PEZI</name>
<reference evidence="2 3" key="1">
    <citation type="submission" date="2019-10" db="EMBL/GenBank/DDBJ databases">
        <authorList>
            <person name="Palmer J.M."/>
        </authorList>
    </citation>
    <scope>NUCLEOTIDE SEQUENCE [LARGE SCALE GENOMIC DNA]</scope>
    <source>
        <strain evidence="2 3">TWF718</strain>
    </source>
</reference>